<comment type="caution">
    <text evidence="1">The sequence shown here is derived from an EMBL/GenBank/DDBJ whole genome shotgun (WGS) entry which is preliminary data.</text>
</comment>
<keyword evidence="2" id="KW-1185">Reference proteome</keyword>
<name>A0ABD2APZ0_VESSQ</name>
<dbReference type="AlphaFoldDB" id="A0ABD2APZ0"/>
<evidence type="ECO:0000313" key="2">
    <source>
        <dbReference type="Proteomes" id="UP001607302"/>
    </source>
</evidence>
<accession>A0ABD2APZ0</accession>
<organism evidence="1 2">
    <name type="scientific">Vespula squamosa</name>
    <name type="common">Southern yellow jacket</name>
    <name type="synonym">Wasp</name>
    <dbReference type="NCBI Taxonomy" id="30214"/>
    <lineage>
        <taxon>Eukaryota</taxon>
        <taxon>Metazoa</taxon>
        <taxon>Ecdysozoa</taxon>
        <taxon>Arthropoda</taxon>
        <taxon>Hexapoda</taxon>
        <taxon>Insecta</taxon>
        <taxon>Pterygota</taxon>
        <taxon>Neoptera</taxon>
        <taxon>Endopterygota</taxon>
        <taxon>Hymenoptera</taxon>
        <taxon>Apocrita</taxon>
        <taxon>Aculeata</taxon>
        <taxon>Vespoidea</taxon>
        <taxon>Vespidae</taxon>
        <taxon>Vespinae</taxon>
        <taxon>Vespula</taxon>
    </lineage>
</organism>
<sequence>MVSNNFETILEINRQIILESIVRAVSSWFPREFVSNVDAATGLENRGKPLRCSRTRIFECIARDARNFPRRGEVRREGQNSATALEKLQEKRELRALARLNFGVVVDILVHILLRQSDLTSVKRCNAEQNLSENPGSVGVNLFKGGALCNISLFQTFY</sequence>
<reference evidence="1 2" key="1">
    <citation type="journal article" date="2024" name="Ann. Entomol. Soc. Am.">
        <title>Genomic analyses of the southern and eastern yellowjacket wasps (Hymenoptera: Vespidae) reveal evolutionary signatures of social life.</title>
        <authorList>
            <person name="Catto M.A."/>
            <person name="Caine P.B."/>
            <person name="Orr S.E."/>
            <person name="Hunt B.G."/>
            <person name="Goodisman M.A.D."/>
        </authorList>
    </citation>
    <scope>NUCLEOTIDE SEQUENCE [LARGE SCALE GENOMIC DNA]</scope>
    <source>
        <strain evidence="1">233</strain>
        <tissue evidence="1">Head and thorax</tissue>
    </source>
</reference>
<evidence type="ECO:0000313" key="1">
    <source>
        <dbReference type="EMBL" id="KAL2722688.1"/>
    </source>
</evidence>
<proteinExistence type="predicted"/>
<gene>
    <name evidence="1" type="ORF">V1478_009551</name>
</gene>
<protein>
    <submittedName>
        <fullName evidence="1">Uncharacterized protein</fullName>
    </submittedName>
</protein>
<dbReference type="EMBL" id="JAUDFV010000141">
    <property type="protein sequence ID" value="KAL2722688.1"/>
    <property type="molecule type" value="Genomic_DNA"/>
</dbReference>
<dbReference type="Proteomes" id="UP001607302">
    <property type="component" value="Unassembled WGS sequence"/>
</dbReference>